<keyword evidence="4" id="KW-1133">Transmembrane helix</keyword>
<dbReference type="CDD" id="cd06225">
    <property type="entry name" value="HAMP"/>
    <property type="match status" value="1"/>
</dbReference>
<dbReference type="Proteomes" id="UP001168540">
    <property type="component" value="Unassembled WGS sequence"/>
</dbReference>
<protein>
    <submittedName>
        <fullName evidence="7">Methyl-accepting chemotaxis protein</fullName>
    </submittedName>
</protein>
<feature type="transmembrane region" description="Helical" evidence="4">
    <location>
        <begin position="342"/>
        <end position="364"/>
    </location>
</feature>
<evidence type="ECO:0000259" key="5">
    <source>
        <dbReference type="PROSITE" id="PS50111"/>
    </source>
</evidence>
<dbReference type="InterPro" id="IPR004089">
    <property type="entry name" value="MCPsignal_dom"/>
</dbReference>
<dbReference type="SMART" id="SM00283">
    <property type="entry name" value="MA"/>
    <property type="match status" value="1"/>
</dbReference>
<keyword evidence="4" id="KW-0812">Transmembrane</keyword>
<dbReference type="PANTHER" id="PTHR32089:SF112">
    <property type="entry name" value="LYSOZYME-LIKE PROTEIN-RELATED"/>
    <property type="match status" value="1"/>
</dbReference>
<evidence type="ECO:0000313" key="8">
    <source>
        <dbReference type="Proteomes" id="UP001168540"/>
    </source>
</evidence>
<keyword evidence="8" id="KW-1185">Reference proteome</keyword>
<evidence type="ECO:0000256" key="3">
    <source>
        <dbReference type="PROSITE-ProRule" id="PRU00284"/>
    </source>
</evidence>
<dbReference type="PROSITE" id="PS50885">
    <property type="entry name" value="HAMP"/>
    <property type="match status" value="1"/>
</dbReference>
<keyword evidence="1 3" id="KW-0807">Transducer</keyword>
<evidence type="ECO:0000259" key="6">
    <source>
        <dbReference type="PROSITE" id="PS50885"/>
    </source>
</evidence>
<dbReference type="Gene3D" id="1.10.287.950">
    <property type="entry name" value="Methyl-accepting chemotaxis protein"/>
    <property type="match status" value="1"/>
</dbReference>
<dbReference type="CDD" id="cd11386">
    <property type="entry name" value="MCP_signal"/>
    <property type="match status" value="1"/>
</dbReference>
<comment type="similarity">
    <text evidence="2">Belongs to the methyl-accepting chemotaxis (MCP) protein family.</text>
</comment>
<dbReference type="PROSITE" id="PS50111">
    <property type="entry name" value="CHEMOTAXIS_TRANSDUC_2"/>
    <property type="match status" value="1"/>
</dbReference>
<evidence type="ECO:0000256" key="4">
    <source>
        <dbReference type="SAM" id="Phobius"/>
    </source>
</evidence>
<dbReference type="Pfam" id="PF00672">
    <property type="entry name" value="HAMP"/>
    <property type="match status" value="1"/>
</dbReference>
<feature type="transmembrane region" description="Helical" evidence="4">
    <location>
        <begin position="318"/>
        <end position="336"/>
    </location>
</feature>
<dbReference type="CDD" id="cd12913">
    <property type="entry name" value="PDC1_MCP_like"/>
    <property type="match status" value="1"/>
</dbReference>
<feature type="domain" description="HAMP" evidence="6">
    <location>
        <begin position="361"/>
        <end position="415"/>
    </location>
</feature>
<dbReference type="RefSeq" id="WP_289827963.1">
    <property type="nucleotide sequence ID" value="NZ_JAUEDK010000001.1"/>
</dbReference>
<feature type="domain" description="Methyl-accepting transducer" evidence="5">
    <location>
        <begin position="420"/>
        <end position="656"/>
    </location>
</feature>
<evidence type="ECO:0000256" key="1">
    <source>
        <dbReference type="ARBA" id="ARBA00023224"/>
    </source>
</evidence>
<evidence type="ECO:0000313" key="7">
    <source>
        <dbReference type="EMBL" id="MDN0073442.1"/>
    </source>
</evidence>
<gene>
    <name evidence="7" type="ORF">QU481_00820</name>
</gene>
<feature type="transmembrane region" description="Helical" evidence="4">
    <location>
        <begin position="14"/>
        <end position="34"/>
    </location>
</feature>
<dbReference type="InterPro" id="IPR003660">
    <property type="entry name" value="HAMP_dom"/>
</dbReference>
<dbReference type="SUPFAM" id="SSF58104">
    <property type="entry name" value="Methyl-accepting chemotaxis protein (MCP) signaling domain"/>
    <property type="match status" value="1"/>
</dbReference>
<dbReference type="Pfam" id="PF00015">
    <property type="entry name" value="MCPsignal"/>
    <property type="match status" value="1"/>
</dbReference>
<comment type="caution">
    <text evidence="7">The sequence shown here is derived from an EMBL/GenBank/DDBJ whole genome shotgun (WGS) entry which is preliminary data.</text>
</comment>
<dbReference type="Gene3D" id="3.30.450.20">
    <property type="entry name" value="PAS domain"/>
    <property type="match status" value="2"/>
</dbReference>
<evidence type="ECO:0000256" key="2">
    <source>
        <dbReference type="ARBA" id="ARBA00029447"/>
    </source>
</evidence>
<reference evidence="7" key="1">
    <citation type="submission" date="2023-06" db="EMBL/GenBank/DDBJ databases">
        <authorList>
            <person name="Zhang S."/>
        </authorList>
    </citation>
    <scope>NUCLEOTIDE SEQUENCE</scope>
    <source>
        <strain evidence="7">SG2303</strain>
    </source>
</reference>
<sequence length="692" mass="75326">MDQQKQWGHLRTKIVLVAAAAVFVGFAVMVGLIVKMSYSRTEQAGYQLARQQADGYARQVQNKLDTTLQLPRHLAQAVLAQKAGGKVDRAVVDKQLLGLLNDSPGITGLWMLWEPNAFDGNDNTYRFDWPKQDPTGRYTPYITRGKDGKATIDIMMSSDRVKDFPKYKDHPESYQPDYEKPGWGDYYYTPKQRQRDTITEPFPYEVNGQKELESSLVYAIKDAGGRFLGVAAADLLLGDLQKELGSQHPYDTGYIQLVSEGGLFVVNPDTQKLGKPVEHDGELARALAKTRQGDELTFESDGFTHFLHPIKVADTGQVWTLGVSVPTAAITAPAVALRNTAIAIGVVALLAILAVLYAVVSYLIRPLTTLAETMETLASGQGDLTARIEVANRDEIGRTADAFNRFIASLREMFIEVRSQSQAVSRSATQLAASAEAVQSSSRQQSEAASATAAGVEQVTVSVQHIADTAQQAEAMARQTGELTEGSVSTVARVSADIAHFTQTMHALSERMTGLGQRSEEVSSILKVIKDIADQTNLLALNAAIEAARAGEQGRGFAVVADEVRQLAARTSEATLDIGRIVTAIRSETREAVDEVERTRGLVVESVDVTEAADQSMRQVSERTDELMTRMIDIAASTREQSAASIDIAQNVERISTMAQANSEVIGEVAESVSQLRELSDRLEGLVGSFRL</sequence>
<dbReference type="EMBL" id="JAUEDK010000001">
    <property type="protein sequence ID" value="MDN0073442.1"/>
    <property type="molecule type" value="Genomic_DNA"/>
</dbReference>
<dbReference type="PANTHER" id="PTHR32089">
    <property type="entry name" value="METHYL-ACCEPTING CHEMOTAXIS PROTEIN MCPB"/>
    <property type="match status" value="1"/>
</dbReference>
<dbReference type="SMART" id="SM00304">
    <property type="entry name" value="HAMP"/>
    <property type="match status" value="2"/>
</dbReference>
<name>A0ABT7XI43_9NEIS</name>
<proteinExistence type="inferred from homology"/>
<organism evidence="7 8">
    <name type="scientific">Crenobacter oryzisoli</name>
    <dbReference type="NCBI Taxonomy" id="3056844"/>
    <lineage>
        <taxon>Bacteria</taxon>
        <taxon>Pseudomonadati</taxon>
        <taxon>Pseudomonadota</taxon>
        <taxon>Betaproteobacteria</taxon>
        <taxon>Neisseriales</taxon>
        <taxon>Neisseriaceae</taxon>
        <taxon>Crenobacter</taxon>
    </lineage>
</organism>
<keyword evidence="4" id="KW-0472">Membrane</keyword>
<accession>A0ABT7XI43</accession>